<keyword evidence="3" id="KW-1185">Reference proteome</keyword>
<feature type="coiled-coil region" evidence="1">
    <location>
        <begin position="23"/>
        <end position="50"/>
    </location>
</feature>
<comment type="caution">
    <text evidence="2">The sequence shown here is derived from an EMBL/GenBank/DDBJ whole genome shotgun (WGS) entry which is preliminary data.</text>
</comment>
<dbReference type="EMBL" id="JAZDDF010000081">
    <property type="protein sequence ID" value="MEE1974332.1"/>
    <property type="molecule type" value="Genomic_DNA"/>
</dbReference>
<sequence>KLYQSHPSSLRVFEELELDRLSKTESKEVIDNCKNEYKKLNNSELGMEKEAESLLVYVSEGFPHFIHQYGFCAFETSNEQKITKDD</sequence>
<keyword evidence="1" id="KW-0175">Coiled coil</keyword>
<gene>
    <name evidence="2" type="ORF">V1H85_17905</name>
</gene>
<feature type="non-terminal residue" evidence="2">
    <location>
        <position position="1"/>
    </location>
</feature>
<dbReference type="Proteomes" id="UP001343698">
    <property type="component" value="Unassembled WGS sequence"/>
</dbReference>
<protein>
    <submittedName>
        <fullName evidence="2">Uncharacterized protein</fullName>
    </submittedName>
</protein>
<name>A0ABU7IMZ4_9FLAO</name>
<accession>A0ABU7IMZ4</accession>
<feature type="non-terminal residue" evidence="2">
    <location>
        <position position="86"/>
    </location>
</feature>
<dbReference type="RefSeq" id="WP_330072547.1">
    <property type="nucleotide sequence ID" value="NZ_JAZDDF010000081.1"/>
</dbReference>
<evidence type="ECO:0000313" key="3">
    <source>
        <dbReference type="Proteomes" id="UP001343698"/>
    </source>
</evidence>
<reference evidence="2 3" key="1">
    <citation type="submission" date="2024-01" db="EMBL/GenBank/DDBJ databases">
        <title>Maribacter spp. originated from different algae showed divergent polysaccharides utilization ability.</title>
        <authorList>
            <person name="Wang H."/>
            <person name="Wu Y."/>
        </authorList>
    </citation>
    <scope>NUCLEOTIDE SEQUENCE [LARGE SCALE GENOMIC DNA]</scope>
    <source>
        <strain evidence="2 3">KPT27_14</strain>
    </source>
</reference>
<evidence type="ECO:0000256" key="1">
    <source>
        <dbReference type="SAM" id="Coils"/>
    </source>
</evidence>
<evidence type="ECO:0000313" key="2">
    <source>
        <dbReference type="EMBL" id="MEE1974332.1"/>
    </source>
</evidence>
<proteinExistence type="predicted"/>
<organism evidence="2 3">
    <name type="scientific">Maribacter flavus</name>
    <dbReference type="NCBI Taxonomy" id="1658664"/>
    <lineage>
        <taxon>Bacteria</taxon>
        <taxon>Pseudomonadati</taxon>
        <taxon>Bacteroidota</taxon>
        <taxon>Flavobacteriia</taxon>
        <taxon>Flavobacteriales</taxon>
        <taxon>Flavobacteriaceae</taxon>
        <taxon>Maribacter</taxon>
    </lineage>
</organism>